<dbReference type="Gene3D" id="3.40.630.150">
    <property type="entry name" value="Malonyl-CoA decarboxylase, catalytic domain"/>
    <property type="match status" value="1"/>
</dbReference>
<feature type="domain" description="Malonyl-CoA decarboxylase C-terminal" evidence="1">
    <location>
        <begin position="225"/>
        <end position="492"/>
    </location>
</feature>
<dbReference type="GO" id="GO:0050080">
    <property type="term" value="F:malonyl-CoA decarboxylase activity"/>
    <property type="evidence" value="ECO:0007669"/>
    <property type="project" value="InterPro"/>
</dbReference>
<dbReference type="AlphaFoldDB" id="A0A6F9DLN2"/>
<dbReference type="InterPro" id="IPR007956">
    <property type="entry name" value="Malonyl_CoA_deC_C"/>
</dbReference>
<dbReference type="GO" id="GO:0006085">
    <property type="term" value="P:acetyl-CoA biosynthetic process"/>
    <property type="evidence" value="ECO:0007669"/>
    <property type="project" value="TreeGrafter"/>
</dbReference>
<dbReference type="GO" id="GO:0005759">
    <property type="term" value="C:mitochondrial matrix"/>
    <property type="evidence" value="ECO:0007669"/>
    <property type="project" value="TreeGrafter"/>
</dbReference>
<sequence length="529" mass="60824">MLVKFAGSVLNSCQKSKLLWRVSVVKASSQRTSFLPKFTVQLPHQHNSVCWSHFQMSTTSNSLNNLEDQCKSLIKQCIDDALSEDKNTHHNSLVSTKVIQEFCSTYSQLDNDKKCKILLYLSDDYGLHQANVLQTCELFIKTTQAKRKDATLLQVEDRLRLQLHPMYAHLFTLIGRLENGVKFLTEMRLDAISFARMECNRSNSHILRSFSNQLKTTLSFWFSVGLLQLTRVSWQTPADILEKLAKNEAVHQVRSWLDLKHRLGVDRRCYMFIHSSMPREPLVYLHVALMDHIATNITDIVDYQSRSDGNKSLQTKKNNTAIFYSITSTQKGLQGIDFGVHMIRGVVQELCKDLPNLQQFSSLSPIPQFNTWLTGQLSTAVKNKSNIFLPTEIEHITETLKVPEHEISKYLLTILEGRNWTKDKKVTEALQAPIMRLSAVYLYTIKRRNYAFDPVANFHLRNGATLWRLNWLADPSANGFQQSLGIMANYRYYLDEIDIHSRAYIIHKEISISQNVLDLISVHDTPSKL</sequence>
<dbReference type="InterPro" id="IPR038351">
    <property type="entry name" value="MCD_N_sf"/>
</dbReference>
<accession>A0A6F9DLN2</accession>
<dbReference type="InterPro" id="IPR042303">
    <property type="entry name" value="Malonyl_CoA_deC_C_sf"/>
</dbReference>
<evidence type="ECO:0000259" key="1">
    <source>
        <dbReference type="Pfam" id="PF05292"/>
    </source>
</evidence>
<evidence type="ECO:0000259" key="2">
    <source>
        <dbReference type="Pfam" id="PF17408"/>
    </source>
</evidence>
<gene>
    <name evidence="3" type="primary">Mlycd-002</name>
</gene>
<dbReference type="InterPro" id="IPR035372">
    <property type="entry name" value="MCD_N"/>
</dbReference>
<dbReference type="InterPro" id="IPR038917">
    <property type="entry name" value="Malonyl_CoA_deC"/>
</dbReference>
<feature type="domain" description="Malonyl-CoA decarboxylase N-terminal" evidence="2">
    <location>
        <begin position="144"/>
        <end position="222"/>
    </location>
</feature>
<name>A0A6F9DLN2_9ASCI</name>
<dbReference type="Pfam" id="PF17408">
    <property type="entry name" value="MCD_N"/>
    <property type="match status" value="1"/>
</dbReference>
<dbReference type="PANTHER" id="PTHR28641:SF1">
    <property type="entry name" value="MALONYL-COA DECARBOXYLASE, MITOCHONDRIAL"/>
    <property type="match status" value="1"/>
</dbReference>
<dbReference type="Pfam" id="PF05292">
    <property type="entry name" value="MCD"/>
    <property type="match status" value="1"/>
</dbReference>
<proteinExistence type="evidence at transcript level"/>
<dbReference type="GO" id="GO:0005782">
    <property type="term" value="C:peroxisomal matrix"/>
    <property type="evidence" value="ECO:0007669"/>
    <property type="project" value="TreeGrafter"/>
</dbReference>
<organism evidence="3">
    <name type="scientific">Phallusia mammillata</name>
    <dbReference type="NCBI Taxonomy" id="59560"/>
    <lineage>
        <taxon>Eukaryota</taxon>
        <taxon>Metazoa</taxon>
        <taxon>Chordata</taxon>
        <taxon>Tunicata</taxon>
        <taxon>Ascidiacea</taxon>
        <taxon>Phlebobranchia</taxon>
        <taxon>Ascidiidae</taxon>
        <taxon>Phallusia</taxon>
    </lineage>
</organism>
<dbReference type="GO" id="GO:2001294">
    <property type="term" value="P:malonyl-CoA catabolic process"/>
    <property type="evidence" value="ECO:0007669"/>
    <property type="project" value="TreeGrafter"/>
</dbReference>
<protein>
    <submittedName>
        <fullName evidence="3">Malonyl-CoA decarboxylase, mitochondrial-like</fullName>
    </submittedName>
</protein>
<dbReference type="Gene3D" id="1.20.140.90">
    <property type="entry name" value="Malonyl-CoA decarboxylase, oligemerization domain"/>
    <property type="match status" value="1"/>
</dbReference>
<dbReference type="EMBL" id="LR788011">
    <property type="protein sequence ID" value="CAB3263873.1"/>
    <property type="molecule type" value="mRNA"/>
</dbReference>
<reference evidence="3" key="1">
    <citation type="submission" date="2020-04" db="EMBL/GenBank/DDBJ databases">
        <authorList>
            <person name="Neveu A P."/>
        </authorList>
    </citation>
    <scope>NUCLEOTIDE SEQUENCE</scope>
    <source>
        <tissue evidence="3">Whole embryo</tissue>
    </source>
</reference>
<evidence type="ECO:0000313" key="3">
    <source>
        <dbReference type="EMBL" id="CAB3263873.1"/>
    </source>
</evidence>
<dbReference type="FunFam" id="3.40.630.150:FF:000001">
    <property type="entry name" value="Malonyl-CoA decarboxylase, mitochondrial"/>
    <property type="match status" value="1"/>
</dbReference>
<dbReference type="PANTHER" id="PTHR28641">
    <property type="match status" value="1"/>
</dbReference>
<dbReference type="GO" id="GO:0006633">
    <property type="term" value="P:fatty acid biosynthetic process"/>
    <property type="evidence" value="ECO:0007669"/>
    <property type="project" value="InterPro"/>
</dbReference>